<dbReference type="Proteomes" id="UP001501706">
    <property type="component" value="Unassembled WGS sequence"/>
</dbReference>
<reference evidence="1 2" key="1">
    <citation type="journal article" date="2019" name="Int. J. Syst. Evol. Microbiol.">
        <title>The Global Catalogue of Microorganisms (GCM) 10K type strain sequencing project: providing services to taxonomists for standard genome sequencing and annotation.</title>
        <authorList>
            <consortium name="The Broad Institute Genomics Platform"/>
            <consortium name="The Broad Institute Genome Sequencing Center for Infectious Disease"/>
            <person name="Wu L."/>
            <person name="Ma J."/>
        </authorList>
    </citation>
    <scope>NUCLEOTIDE SEQUENCE [LARGE SCALE GENOMIC DNA]</scope>
    <source>
        <strain evidence="1 2">JCM 14330</strain>
    </source>
</reference>
<evidence type="ECO:0000313" key="1">
    <source>
        <dbReference type="EMBL" id="GAA0504734.1"/>
    </source>
</evidence>
<protein>
    <submittedName>
        <fullName evidence="1">Uncharacterized protein</fullName>
    </submittedName>
</protein>
<proteinExistence type="predicted"/>
<comment type="caution">
    <text evidence="1">The sequence shown here is derived from an EMBL/GenBank/DDBJ whole genome shotgun (WGS) entry which is preliminary data.</text>
</comment>
<organism evidence="1 2">
    <name type="scientific">Pigmentiphaga daeguensis</name>
    <dbReference type="NCBI Taxonomy" id="414049"/>
    <lineage>
        <taxon>Bacteria</taxon>
        <taxon>Pseudomonadati</taxon>
        <taxon>Pseudomonadota</taxon>
        <taxon>Betaproteobacteria</taxon>
        <taxon>Burkholderiales</taxon>
        <taxon>Alcaligenaceae</taxon>
        <taxon>Pigmentiphaga</taxon>
    </lineage>
</organism>
<name>A0ABN1BSJ6_9BURK</name>
<sequence>MKAFFLNRTVQLVALAATMLVLVALGHHDAALTMGILGPVVGANDLSLLDVAKRLDPNGDTADVAEMLSQTNEIIQDIPWVEGNLPTGNRTTIRTGLPTPVWRKLYGGVPASKSQTAQVDDTCGMLEARSEPDVDVVRMANDPGRFRLDEAASFVEAMGQTFASTLIYEDTSLHPERFYGLAPRYSKISGSPSAQNVIDAGGTGSDNTSIWLIGWSRRTVFGMYPKNSKAGLSHRDLGEGDAFDDAGNRYRAYMDLFKWDCGLVVKDWRYAVRIANVDISDLEGQTGTQAASATTAIINLLIKAKHLLPTLSGVQPRVYANRTIRQMLDIAALNKSNNALAIREAAGQFQTDFLGIPIRTVDQILNTEAQVV</sequence>
<dbReference type="EMBL" id="BAAAEN010000007">
    <property type="protein sequence ID" value="GAA0504734.1"/>
    <property type="molecule type" value="Genomic_DNA"/>
</dbReference>
<evidence type="ECO:0000313" key="2">
    <source>
        <dbReference type="Proteomes" id="UP001501706"/>
    </source>
</evidence>
<gene>
    <name evidence="1" type="ORF">GCM10009097_22090</name>
</gene>
<accession>A0ABN1BSJ6</accession>
<dbReference type="RefSeq" id="WP_343927533.1">
    <property type="nucleotide sequence ID" value="NZ_BAAAEN010000007.1"/>
</dbReference>
<keyword evidence="2" id="KW-1185">Reference proteome</keyword>
<dbReference type="Pfam" id="PF20911">
    <property type="entry name" value="GP7"/>
    <property type="match status" value="1"/>
</dbReference>
<dbReference type="NCBIfam" id="NF045672">
    <property type="entry name" value="MCP_gp7_epsi_15"/>
    <property type="match status" value="1"/>
</dbReference>
<dbReference type="InterPro" id="IPR048813">
    <property type="entry name" value="GP7-like"/>
</dbReference>